<evidence type="ECO:0000256" key="4">
    <source>
        <dbReference type="ARBA" id="ARBA00022842"/>
    </source>
</evidence>
<comment type="cofactor">
    <cofactor evidence="8">
        <name>Mg(2+)</name>
        <dbReference type="ChEBI" id="CHEBI:18420"/>
    </cofactor>
</comment>
<comment type="cofactor">
    <cofactor evidence="8">
        <name>S-adenosyl-L-methionine</name>
        <dbReference type="ChEBI" id="CHEBI:59789"/>
    </cofactor>
    <text evidence="8">Binds 1 S-adenosyl-L-methionine per subunit.</text>
</comment>
<keyword evidence="8" id="KW-0671">Queuosine biosynthesis</keyword>
<keyword evidence="6 8" id="KW-0411">Iron-sulfur</keyword>
<dbReference type="HAMAP" id="MF_00917">
    <property type="entry name" value="QueE"/>
    <property type="match status" value="1"/>
</dbReference>
<dbReference type="RefSeq" id="WP_345448886.1">
    <property type="nucleotide sequence ID" value="NZ_BAABKW010000005.1"/>
</dbReference>
<evidence type="ECO:0000313" key="11">
    <source>
        <dbReference type="Proteomes" id="UP001596507"/>
    </source>
</evidence>
<evidence type="ECO:0000313" key="10">
    <source>
        <dbReference type="EMBL" id="MFC7268246.1"/>
    </source>
</evidence>
<keyword evidence="11" id="KW-1185">Reference proteome</keyword>
<feature type="binding site" evidence="8">
    <location>
        <position position="17"/>
    </location>
    <ligand>
        <name>[4Fe-4S] cluster</name>
        <dbReference type="ChEBI" id="CHEBI:49883"/>
        <note>4Fe-4S-S-AdoMet</note>
    </ligand>
</feature>
<proteinExistence type="inferred from homology"/>
<accession>A0ABW2HEU2</accession>
<gene>
    <name evidence="8" type="primary">queE</name>
    <name evidence="10" type="ORF">ACFQRL_04640</name>
</gene>
<evidence type="ECO:0000256" key="3">
    <source>
        <dbReference type="ARBA" id="ARBA00022723"/>
    </source>
</evidence>
<evidence type="ECO:0000259" key="9">
    <source>
        <dbReference type="PROSITE" id="PS51918"/>
    </source>
</evidence>
<protein>
    <recommendedName>
        <fullName evidence="8">7-carboxy-7-deazaguanine synthase</fullName>
        <shortName evidence="8">CDG synthase</shortName>
        <ecNumber evidence="8">4.3.99.3</ecNumber>
    </recommendedName>
    <alternativeName>
        <fullName evidence="8">Queuosine biosynthesis protein QueE</fullName>
    </alternativeName>
</protein>
<keyword evidence="3 8" id="KW-0479">Metal-binding</keyword>
<dbReference type="InterPro" id="IPR024924">
    <property type="entry name" value="7-CO-7-deazaguanine_synth-like"/>
</dbReference>
<dbReference type="PANTHER" id="PTHR42836">
    <property type="entry name" value="7-CARBOXY-7-DEAZAGUANINE SYNTHASE"/>
    <property type="match status" value="1"/>
</dbReference>
<feature type="binding site" evidence="8">
    <location>
        <begin position="19"/>
        <end position="21"/>
    </location>
    <ligand>
        <name>S-adenosyl-L-methionine</name>
        <dbReference type="ChEBI" id="CHEBI:59789"/>
    </ligand>
</feature>
<feature type="binding site" evidence="8">
    <location>
        <begin position="113"/>
        <end position="115"/>
    </location>
    <ligand>
        <name>S-adenosyl-L-methionine</name>
        <dbReference type="ChEBI" id="CHEBI:59789"/>
    </ligand>
</feature>
<dbReference type="SFLD" id="SFLDS00029">
    <property type="entry name" value="Radical_SAM"/>
    <property type="match status" value="1"/>
</dbReference>
<dbReference type="Pfam" id="PF04055">
    <property type="entry name" value="Radical_SAM"/>
    <property type="match status" value="1"/>
</dbReference>
<sequence>MGQAAVFLRLANCNLNCSWCDTRHSWDWASFDPADEQHEIEASELMAQLIAELQDVRLLIVTGGEPLLQQPAVSELVVLLRQRMPDLRVEIETNGTVSPTSRVSDVIDLFVVSPKLSNSGIVEKRRVRPSALASFPADRSVLKFVVTGTGDLAEVAEIRAIANVPPERTWIMPEGTTPDLITQGLRALSGPALQLGYSLSSRLHIQLWADARGR</sequence>
<dbReference type="Proteomes" id="UP001596507">
    <property type="component" value="Unassembled WGS sequence"/>
</dbReference>
<keyword evidence="7 8" id="KW-0456">Lyase</keyword>
<keyword evidence="1 8" id="KW-0004">4Fe-4S</keyword>
<comment type="subunit">
    <text evidence="8">Homodimer.</text>
</comment>
<dbReference type="SUPFAM" id="SSF102114">
    <property type="entry name" value="Radical SAM enzymes"/>
    <property type="match status" value="1"/>
</dbReference>
<comment type="similarity">
    <text evidence="8">Belongs to the radical SAM superfamily. 7-carboxy-7-deazaguanine synthase family.</text>
</comment>
<keyword evidence="2 8" id="KW-0949">S-adenosyl-L-methionine</keyword>
<feature type="domain" description="Radical SAM core" evidence="9">
    <location>
        <begin position="1"/>
        <end position="198"/>
    </location>
</feature>
<comment type="function">
    <text evidence="8">Catalyzes the complex heterocyclic radical-mediated conversion of 6-carboxy-5,6,7,8-tetrahydropterin (CPH4) to 7-carboxy-7-deazaguanine (CDG), a step common to the biosynthetic pathways of all 7-deazapurine-containing compounds.</text>
</comment>
<evidence type="ECO:0000256" key="6">
    <source>
        <dbReference type="ARBA" id="ARBA00023014"/>
    </source>
</evidence>
<comment type="pathway">
    <text evidence="8">Purine metabolism; 7-cyano-7-deazaguanine biosynthesis.</text>
</comment>
<dbReference type="InterPro" id="IPR013785">
    <property type="entry name" value="Aldolase_TIM"/>
</dbReference>
<evidence type="ECO:0000256" key="1">
    <source>
        <dbReference type="ARBA" id="ARBA00022485"/>
    </source>
</evidence>
<comment type="cofactor">
    <cofactor evidence="8">
        <name>[4Fe-4S] cluster</name>
        <dbReference type="ChEBI" id="CHEBI:49883"/>
    </cofactor>
    <text evidence="8">Binds 1 [4Fe-4S] cluster. The cluster is coordinated with 3 cysteines and an exchangeable S-adenosyl-L-methionine.</text>
</comment>
<comment type="catalytic activity">
    <reaction evidence="8">
        <text>6-carboxy-5,6,7,8-tetrahydropterin + H(+) = 7-carboxy-7-carbaguanine + NH4(+)</text>
        <dbReference type="Rhea" id="RHEA:27974"/>
        <dbReference type="ChEBI" id="CHEBI:15378"/>
        <dbReference type="ChEBI" id="CHEBI:28938"/>
        <dbReference type="ChEBI" id="CHEBI:61032"/>
        <dbReference type="ChEBI" id="CHEBI:61036"/>
        <dbReference type="EC" id="4.3.99.3"/>
    </reaction>
</comment>
<dbReference type="PIRSF" id="PIRSF000370">
    <property type="entry name" value="QueE"/>
    <property type="match status" value="1"/>
</dbReference>
<dbReference type="Gene3D" id="3.20.20.70">
    <property type="entry name" value="Aldolase class I"/>
    <property type="match status" value="1"/>
</dbReference>
<comment type="caution">
    <text evidence="8">Lacks conserved residue(s) required for the propagation of feature annotation.</text>
</comment>
<dbReference type="PROSITE" id="PS51918">
    <property type="entry name" value="RADICAL_SAM"/>
    <property type="match status" value="1"/>
</dbReference>
<dbReference type="CDD" id="cd01335">
    <property type="entry name" value="Radical_SAM"/>
    <property type="match status" value="1"/>
</dbReference>
<keyword evidence="5 8" id="KW-0408">Iron</keyword>
<keyword evidence="4 8" id="KW-0460">Magnesium</keyword>
<feature type="binding site" evidence="8">
    <location>
        <position position="20"/>
    </location>
    <ligand>
        <name>[4Fe-4S] cluster</name>
        <dbReference type="ChEBI" id="CHEBI:49883"/>
        <note>4Fe-4S-S-AdoMet</note>
    </ligand>
</feature>
<evidence type="ECO:0000256" key="2">
    <source>
        <dbReference type="ARBA" id="ARBA00022691"/>
    </source>
</evidence>
<dbReference type="EC" id="4.3.99.3" evidence="8"/>
<dbReference type="InterPro" id="IPR007197">
    <property type="entry name" value="rSAM"/>
</dbReference>
<dbReference type="InterPro" id="IPR058240">
    <property type="entry name" value="rSAM_sf"/>
</dbReference>
<dbReference type="EMBL" id="JBHTBE010000001">
    <property type="protein sequence ID" value="MFC7268246.1"/>
    <property type="molecule type" value="Genomic_DNA"/>
</dbReference>
<organism evidence="10 11">
    <name type="scientific">Microbacterium fluvii</name>
    <dbReference type="NCBI Taxonomy" id="415215"/>
    <lineage>
        <taxon>Bacteria</taxon>
        <taxon>Bacillati</taxon>
        <taxon>Actinomycetota</taxon>
        <taxon>Actinomycetes</taxon>
        <taxon>Micrococcales</taxon>
        <taxon>Microbacteriaceae</taxon>
        <taxon>Microbacterium</taxon>
    </lineage>
</organism>
<feature type="binding site" evidence="8">
    <location>
        <position position="64"/>
    </location>
    <ligand>
        <name>S-adenosyl-L-methionine</name>
        <dbReference type="ChEBI" id="CHEBI:59789"/>
    </ligand>
</feature>
<dbReference type="PANTHER" id="PTHR42836:SF1">
    <property type="entry name" value="7-CARBOXY-7-DEAZAGUANINE SYNTHASE"/>
    <property type="match status" value="1"/>
</dbReference>
<evidence type="ECO:0000256" key="7">
    <source>
        <dbReference type="ARBA" id="ARBA00023239"/>
    </source>
</evidence>
<name>A0ABW2HEU2_9MICO</name>
<feature type="binding site" evidence="8">
    <location>
        <position position="22"/>
    </location>
    <ligand>
        <name>Mg(2+)</name>
        <dbReference type="ChEBI" id="CHEBI:18420"/>
    </ligand>
</feature>
<feature type="binding site" evidence="8">
    <location>
        <position position="62"/>
    </location>
    <ligand>
        <name>substrate</name>
    </ligand>
</feature>
<feature type="binding site" evidence="8">
    <location>
        <position position="9"/>
    </location>
    <ligand>
        <name>substrate</name>
    </ligand>
</feature>
<evidence type="ECO:0000256" key="5">
    <source>
        <dbReference type="ARBA" id="ARBA00023004"/>
    </source>
</evidence>
<evidence type="ECO:0000256" key="8">
    <source>
        <dbReference type="HAMAP-Rule" id="MF_00917"/>
    </source>
</evidence>
<comment type="caution">
    <text evidence="10">The sequence shown here is derived from an EMBL/GenBank/DDBJ whole genome shotgun (WGS) entry which is preliminary data.</text>
</comment>
<feature type="binding site" evidence="8">
    <location>
        <position position="13"/>
    </location>
    <ligand>
        <name>[4Fe-4S] cluster</name>
        <dbReference type="ChEBI" id="CHEBI:49883"/>
        <note>4Fe-4S-S-AdoMet</note>
    </ligand>
</feature>
<reference evidence="11" key="1">
    <citation type="journal article" date="2019" name="Int. J. Syst. Evol. Microbiol.">
        <title>The Global Catalogue of Microorganisms (GCM) 10K type strain sequencing project: providing services to taxonomists for standard genome sequencing and annotation.</title>
        <authorList>
            <consortium name="The Broad Institute Genomics Platform"/>
            <consortium name="The Broad Institute Genome Sequencing Center for Infectious Disease"/>
            <person name="Wu L."/>
            <person name="Ma J."/>
        </authorList>
    </citation>
    <scope>NUCLEOTIDE SEQUENCE [LARGE SCALE GENOMIC DNA]</scope>
    <source>
        <strain evidence="11">CGMCC 1.15772</strain>
    </source>
</reference>